<name>A0ABD2LIW3_9BILA</name>
<accession>A0ABD2LIW3</accession>
<comment type="caution">
    <text evidence="3">The sequence shown here is derived from an EMBL/GenBank/DDBJ whole genome shotgun (WGS) entry which is preliminary data.</text>
</comment>
<dbReference type="EMBL" id="JBICBT010000394">
    <property type="protein sequence ID" value="KAL3115177.1"/>
    <property type="molecule type" value="Genomic_DNA"/>
</dbReference>
<evidence type="ECO:0008006" key="5">
    <source>
        <dbReference type="Google" id="ProtNLM"/>
    </source>
</evidence>
<proteinExistence type="predicted"/>
<dbReference type="SMART" id="SM00225">
    <property type="entry name" value="BTB"/>
    <property type="match status" value="1"/>
</dbReference>
<dbReference type="PROSITE" id="PS50144">
    <property type="entry name" value="MATH"/>
    <property type="match status" value="1"/>
</dbReference>
<dbReference type="InterPro" id="IPR011333">
    <property type="entry name" value="SKP1/BTB/POZ_sf"/>
</dbReference>
<dbReference type="InterPro" id="IPR008974">
    <property type="entry name" value="TRAF-like"/>
</dbReference>
<feature type="domain" description="MATH" evidence="2">
    <location>
        <begin position="282"/>
        <end position="416"/>
    </location>
</feature>
<dbReference type="Pfam" id="PF07707">
    <property type="entry name" value="BACK"/>
    <property type="match status" value="1"/>
</dbReference>
<evidence type="ECO:0000313" key="3">
    <source>
        <dbReference type="EMBL" id="KAL3115177.1"/>
    </source>
</evidence>
<dbReference type="PROSITE" id="PS50097">
    <property type="entry name" value="BTB"/>
    <property type="match status" value="1"/>
</dbReference>
<reference evidence="3 4" key="1">
    <citation type="submission" date="2024-10" db="EMBL/GenBank/DDBJ databases">
        <authorList>
            <person name="Kim D."/>
        </authorList>
    </citation>
    <scope>NUCLEOTIDE SEQUENCE [LARGE SCALE GENOMIC DNA]</scope>
    <source>
        <strain evidence="3">BH-2024</strain>
    </source>
</reference>
<gene>
    <name evidence="3" type="ORF">niasHT_016633</name>
</gene>
<evidence type="ECO:0000259" key="2">
    <source>
        <dbReference type="PROSITE" id="PS50144"/>
    </source>
</evidence>
<evidence type="ECO:0000313" key="4">
    <source>
        <dbReference type="Proteomes" id="UP001620626"/>
    </source>
</evidence>
<dbReference type="SMART" id="SM00875">
    <property type="entry name" value="BACK"/>
    <property type="match status" value="1"/>
</dbReference>
<protein>
    <recommendedName>
        <fullName evidence="5">BTB domain-containing protein</fullName>
    </recommendedName>
</protein>
<sequence>MKEILDSGEYSDVQFLVGKGDKKEIVSAHRVILSVASDVFQTMFRYNEQNSKSAIGKDHATLKEPILVPDIEIGAFKTILTFIYTKNFNGLDANNLMDVLKAADKYNISGLVKECANFCANVSIQKLPNIFVAFEQALLLNMEDFALRCLRYIDQNMSVLFKSEIFLQIDQNLLYGILERDHLKSSEIEIWNAALRWADEKCHQNAIESSAEKRREKLGSALFNIRFPIIPEEEFTKSVVSTDVLTTEEVESIYQYNSHANLSDVPGLIKLKFPTQQRYKYEHTIEMEIEKMSEFALKGVGSRRLSDAVEIGGMPWKIMATIKRKNESNEKWLGFSLLCYVSEEDGNRSHRCSSETFRIVSQKNGTEDLIGTYNDRIFNKYSSSYFGFNYFISFSELMDASKGFYNKDEDNVELAIEVITYEPKTEKFISVPNKSNGTLSMEIEKLSEFEREIIGSERISEIVHIKGLPWKIGARIKKKNENNEKYWAFIFCAMLRKKMEIGVMNELMDASKGLYNKDEDKVKLAIDVIVEEPKAEKFISDPNKSNGTLSMEIEKLSEYAREIEGSERKSEAFHIKGMPWKMMAQIELMEPSKGLYNKEEDKPEAGKNARIRFEGGTVSFWGYRKPETNDIIRVDEVHCLKE</sequence>
<dbReference type="PANTHER" id="PTHR45774">
    <property type="entry name" value="BTB/POZ DOMAIN-CONTAINING"/>
    <property type="match status" value="1"/>
</dbReference>
<dbReference type="Pfam" id="PF22486">
    <property type="entry name" value="MATH_2"/>
    <property type="match status" value="1"/>
</dbReference>
<dbReference type="Gene3D" id="1.25.40.420">
    <property type="match status" value="1"/>
</dbReference>
<feature type="domain" description="BTB" evidence="1">
    <location>
        <begin position="11"/>
        <end position="92"/>
    </location>
</feature>
<dbReference type="Gene3D" id="3.30.710.10">
    <property type="entry name" value="Potassium Channel Kv1.1, Chain A"/>
    <property type="match status" value="1"/>
</dbReference>
<dbReference type="CDD" id="cd00121">
    <property type="entry name" value="MATH"/>
    <property type="match status" value="1"/>
</dbReference>
<dbReference type="InterPro" id="IPR000210">
    <property type="entry name" value="BTB/POZ_dom"/>
</dbReference>
<dbReference type="Proteomes" id="UP001620626">
    <property type="component" value="Unassembled WGS sequence"/>
</dbReference>
<dbReference type="PANTHER" id="PTHR45774:SF3">
    <property type="entry name" value="BTB (POZ) DOMAIN-CONTAINING 2B-RELATED"/>
    <property type="match status" value="1"/>
</dbReference>
<dbReference type="Pfam" id="PF00651">
    <property type="entry name" value="BTB"/>
    <property type="match status" value="1"/>
</dbReference>
<dbReference type="SUPFAM" id="SSF54695">
    <property type="entry name" value="POZ domain"/>
    <property type="match status" value="1"/>
</dbReference>
<organism evidence="3 4">
    <name type="scientific">Heterodera trifolii</name>
    <dbReference type="NCBI Taxonomy" id="157864"/>
    <lineage>
        <taxon>Eukaryota</taxon>
        <taxon>Metazoa</taxon>
        <taxon>Ecdysozoa</taxon>
        <taxon>Nematoda</taxon>
        <taxon>Chromadorea</taxon>
        <taxon>Rhabditida</taxon>
        <taxon>Tylenchina</taxon>
        <taxon>Tylenchomorpha</taxon>
        <taxon>Tylenchoidea</taxon>
        <taxon>Heteroderidae</taxon>
        <taxon>Heteroderinae</taxon>
        <taxon>Heterodera</taxon>
    </lineage>
</organism>
<dbReference type="Gene3D" id="2.60.210.10">
    <property type="entry name" value="Apoptosis, Tumor Necrosis Factor Receptor Associated Protein 2, Chain A"/>
    <property type="match status" value="1"/>
</dbReference>
<dbReference type="AlphaFoldDB" id="A0ABD2LIW3"/>
<dbReference type="InterPro" id="IPR011705">
    <property type="entry name" value="BACK"/>
</dbReference>
<evidence type="ECO:0000259" key="1">
    <source>
        <dbReference type="PROSITE" id="PS50097"/>
    </source>
</evidence>
<dbReference type="InterPro" id="IPR002083">
    <property type="entry name" value="MATH/TRAF_dom"/>
</dbReference>
<dbReference type="SUPFAM" id="SSF49599">
    <property type="entry name" value="TRAF domain-like"/>
    <property type="match status" value="1"/>
</dbReference>
<keyword evidence="4" id="KW-1185">Reference proteome</keyword>